<evidence type="ECO:0000256" key="1">
    <source>
        <dbReference type="SAM" id="MobiDB-lite"/>
    </source>
</evidence>
<keyword evidence="3" id="KW-0732">Signal</keyword>
<feature type="compositionally biased region" description="Basic and acidic residues" evidence="1">
    <location>
        <begin position="82"/>
        <end position="101"/>
    </location>
</feature>
<keyword evidence="2" id="KW-0812">Transmembrane</keyword>
<dbReference type="InterPro" id="IPR008506">
    <property type="entry name" value="SND2/TMEM208"/>
</dbReference>
<feature type="compositionally biased region" description="Basic and acidic residues" evidence="1">
    <location>
        <begin position="55"/>
        <end position="75"/>
    </location>
</feature>
<proteinExistence type="predicted"/>
<feature type="region of interest" description="Disordered" evidence="1">
    <location>
        <begin position="50"/>
        <end position="101"/>
    </location>
</feature>
<organism evidence="4 5">
    <name type="scientific">Biomphalaria glabrata</name>
    <name type="common">Bloodfluke planorb</name>
    <name type="synonym">Freshwater snail</name>
    <dbReference type="NCBI Taxonomy" id="6526"/>
    <lineage>
        <taxon>Eukaryota</taxon>
        <taxon>Metazoa</taxon>
        <taxon>Spiralia</taxon>
        <taxon>Lophotrochozoa</taxon>
        <taxon>Mollusca</taxon>
        <taxon>Gastropoda</taxon>
        <taxon>Heterobranchia</taxon>
        <taxon>Euthyneura</taxon>
        <taxon>Panpulmonata</taxon>
        <taxon>Hygrophila</taxon>
        <taxon>Lymnaeoidea</taxon>
        <taxon>Planorbidae</taxon>
        <taxon>Biomphalaria</taxon>
    </lineage>
</organism>
<feature type="chain" id="PRO_5012722610" evidence="3">
    <location>
        <begin position="22"/>
        <end position="101"/>
    </location>
</feature>
<feature type="signal peptide" evidence="3">
    <location>
        <begin position="1"/>
        <end position="21"/>
    </location>
</feature>
<dbReference type="VEuPathDB" id="VectorBase:BGLB027182"/>
<evidence type="ECO:0000256" key="3">
    <source>
        <dbReference type="SAM" id="SignalP"/>
    </source>
</evidence>
<dbReference type="KEGG" id="bgt:106061201"/>
<dbReference type="AlphaFoldDB" id="A0A2C9L533"/>
<evidence type="ECO:0000313" key="5">
    <source>
        <dbReference type="Proteomes" id="UP000076420"/>
    </source>
</evidence>
<feature type="transmembrane region" description="Helical" evidence="2">
    <location>
        <begin position="31"/>
        <end position="47"/>
    </location>
</feature>
<keyword evidence="2" id="KW-1133">Transmembrane helix</keyword>
<dbReference type="EnsemblMetazoa" id="BGLB027182-RA">
    <property type="protein sequence ID" value="BGLB027182-PA"/>
    <property type="gene ID" value="BGLB027182"/>
</dbReference>
<evidence type="ECO:0000256" key="2">
    <source>
        <dbReference type="SAM" id="Phobius"/>
    </source>
</evidence>
<gene>
    <name evidence="4" type="primary">106061201</name>
</gene>
<protein>
    <submittedName>
        <fullName evidence="4">Uncharacterized protein</fullName>
    </submittedName>
</protein>
<reference evidence="4" key="1">
    <citation type="submission" date="2020-05" db="UniProtKB">
        <authorList>
            <consortium name="EnsemblMetazoa"/>
        </authorList>
    </citation>
    <scope>IDENTIFICATION</scope>
    <source>
        <strain evidence="4">BB02</strain>
    </source>
</reference>
<sequence length="101" mass="11818">MERCLMLRATLVFAILGTALADDGAWSFLTWIPIAAGATIVVFLMAFSSSRNRKKESEEKKEKESEKKKEKEREKKSKKKKKEYDGVHDEKKDMEERQKEY</sequence>
<name>A0A2C9L533_BIOGL</name>
<dbReference type="Proteomes" id="UP000076420">
    <property type="component" value="Unassembled WGS sequence"/>
</dbReference>
<keyword evidence="2" id="KW-0472">Membrane</keyword>
<evidence type="ECO:0000313" key="4">
    <source>
        <dbReference type="EnsemblMetazoa" id="BGLB027182-PA"/>
    </source>
</evidence>
<accession>A0A2C9L533</accession>
<dbReference type="Pfam" id="PF05620">
    <property type="entry name" value="TMEM208_SND2"/>
    <property type="match status" value="1"/>
</dbReference>